<dbReference type="GO" id="GO:0046872">
    <property type="term" value="F:metal ion binding"/>
    <property type="evidence" value="ECO:0007669"/>
    <property type="project" value="UniProtKB-KW"/>
</dbReference>
<evidence type="ECO:0000256" key="9">
    <source>
        <dbReference type="ARBA" id="ARBA00023049"/>
    </source>
</evidence>
<feature type="transmembrane region" description="Helical" evidence="11">
    <location>
        <begin position="55"/>
        <end position="78"/>
    </location>
</feature>
<evidence type="ECO:0000256" key="4">
    <source>
        <dbReference type="ARBA" id="ARBA00022692"/>
    </source>
</evidence>
<reference evidence="13 14" key="1">
    <citation type="submission" date="2016-10" db="EMBL/GenBank/DDBJ databases">
        <authorList>
            <person name="de Groot N.N."/>
        </authorList>
    </citation>
    <scope>NUCLEOTIDE SEQUENCE [LARGE SCALE GENOMIC DNA]</scope>
    <source>
        <strain evidence="13 14">LMG 2158</strain>
    </source>
</reference>
<keyword evidence="6" id="KW-0378">Hydrolase</keyword>
<keyword evidence="2" id="KW-1003">Cell membrane</keyword>
<feature type="transmembrane region" description="Helical" evidence="11">
    <location>
        <begin position="226"/>
        <end position="249"/>
    </location>
</feature>
<sequence>MNFFEHQDRARRHTGRLVLLMALAVASLIALTSLALTLIWHFYGQSESRRDTTPVLDLSLVGAVAVVVIGVVLFGSLYKRVQLNAGGKSVAESLGGRLINLSPQSFEEKRLLNVVEEMALASGTPVPSVYVLAEDSINAFAAGLSPQDAVIGVTEGAMNLLSREELQGVIAHEFSHIYNGDMRLNMRLIALLHGILLIGLAGHWVLRSDNSSSRRSSSSNDNKSELFRLAIGLTLLVLGYAGTFFGNLIKAAVSRQREFLADASAVQFTRNPDSIGGALKKIGGHAAGSQLQAANAAEFSHLYFGAGIQSALDGLFATHPPLTERILRIEPDWDGRYPQVAGAHDADERLVTPSSTPVHPATAAFNGAAVTQAIAAIGDPGLAHLQVAQDTLQTLPAALIQAAHDRDGAQALVYGLLLDPVEFLQQQQLDLLRPHLQPALIARLDALRTPLCEVPQGQRLALIDLAVPALKQLGKDEFAAVKRCMALLIRADDRVELLEWTLLRIVERNVEGLRLMAGKYRLEALADDVALLLSFLARAGQDDPRRAAQAFAYGCAELAFVIPAFKSDSDLKDLEAALHRLTRLLPLHKPQLLKAMARCIGHDGQVSAAEAELMRAVADILDCPMPPLLAA</sequence>
<evidence type="ECO:0000256" key="2">
    <source>
        <dbReference type="ARBA" id="ARBA00022475"/>
    </source>
</evidence>
<feature type="transmembrane region" description="Helical" evidence="11">
    <location>
        <begin position="17"/>
        <end position="43"/>
    </location>
</feature>
<keyword evidence="5" id="KW-0479">Metal-binding</keyword>
<feature type="domain" description="Peptidase M48" evidence="12">
    <location>
        <begin position="107"/>
        <end position="329"/>
    </location>
</feature>
<dbReference type="GO" id="GO:0006508">
    <property type="term" value="P:proteolysis"/>
    <property type="evidence" value="ECO:0007669"/>
    <property type="project" value="UniProtKB-KW"/>
</dbReference>
<name>A0A1H6P3X6_9PSED</name>
<evidence type="ECO:0000259" key="12">
    <source>
        <dbReference type="Pfam" id="PF01435"/>
    </source>
</evidence>
<dbReference type="InterPro" id="IPR050083">
    <property type="entry name" value="HtpX_protease"/>
</dbReference>
<keyword evidence="9" id="KW-0482">Metalloprotease</keyword>
<dbReference type="GO" id="GO:0004222">
    <property type="term" value="F:metalloendopeptidase activity"/>
    <property type="evidence" value="ECO:0007669"/>
    <property type="project" value="InterPro"/>
</dbReference>
<dbReference type="EMBL" id="LT629972">
    <property type="protein sequence ID" value="SEI19559.1"/>
    <property type="molecule type" value="Genomic_DNA"/>
</dbReference>
<comment type="cofactor">
    <cofactor evidence="1">
        <name>Zn(2+)</name>
        <dbReference type="ChEBI" id="CHEBI:29105"/>
    </cofactor>
</comment>
<keyword evidence="10 11" id="KW-0472">Membrane</keyword>
<evidence type="ECO:0000313" key="14">
    <source>
        <dbReference type="Proteomes" id="UP000182272"/>
    </source>
</evidence>
<dbReference type="CDD" id="cd07340">
    <property type="entry name" value="M48B_Htpx_like"/>
    <property type="match status" value="1"/>
</dbReference>
<dbReference type="Proteomes" id="UP000182272">
    <property type="component" value="Chromosome I"/>
</dbReference>
<dbReference type="AlphaFoldDB" id="A0A1H6P3X6"/>
<evidence type="ECO:0000313" key="13">
    <source>
        <dbReference type="EMBL" id="SEI19559.1"/>
    </source>
</evidence>
<evidence type="ECO:0000256" key="6">
    <source>
        <dbReference type="ARBA" id="ARBA00022801"/>
    </source>
</evidence>
<keyword evidence="7" id="KW-0862">Zinc</keyword>
<dbReference type="Pfam" id="PF01435">
    <property type="entry name" value="Peptidase_M48"/>
    <property type="match status" value="1"/>
</dbReference>
<gene>
    <name evidence="13" type="ORF">SAMN05216581_3995</name>
</gene>
<evidence type="ECO:0000256" key="11">
    <source>
        <dbReference type="SAM" id="Phobius"/>
    </source>
</evidence>
<dbReference type="PANTHER" id="PTHR43221">
    <property type="entry name" value="PROTEASE HTPX"/>
    <property type="match status" value="1"/>
</dbReference>
<dbReference type="OrthoDB" id="15218at2"/>
<evidence type="ECO:0000256" key="3">
    <source>
        <dbReference type="ARBA" id="ARBA00022670"/>
    </source>
</evidence>
<evidence type="ECO:0000256" key="10">
    <source>
        <dbReference type="ARBA" id="ARBA00023136"/>
    </source>
</evidence>
<accession>A0A1H6P3X6</accession>
<dbReference type="RefSeq" id="WP_081354522.1">
    <property type="nucleotide sequence ID" value="NZ_LT629972.1"/>
</dbReference>
<organism evidence="13 14">
    <name type="scientific">Pseudomonas asplenii</name>
    <dbReference type="NCBI Taxonomy" id="53407"/>
    <lineage>
        <taxon>Bacteria</taxon>
        <taxon>Pseudomonadati</taxon>
        <taxon>Pseudomonadota</taxon>
        <taxon>Gammaproteobacteria</taxon>
        <taxon>Pseudomonadales</taxon>
        <taxon>Pseudomonadaceae</taxon>
        <taxon>Pseudomonas</taxon>
    </lineage>
</organism>
<evidence type="ECO:0000256" key="8">
    <source>
        <dbReference type="ARBA" id="ARBA00022989"/>
    </source>
</evidence>
<dbReference type="InterPro" id="IPR001915">
    <property type="entry name" value="Peptidase_M48"/>
</dbReference>
<keyword evidence="4 11" id="KW-0812">Transmembrane</keyword>
<proteinExistence type="predicted"/>
<protein>
    <submittedName>
        <fullName evidence="13">Zn-dependent protease with chaperone function</fullName>
    </submittedName>
</protein>
<keyword evidence="8 11" id="KW-1133">Transmembrane helix</keyword>
<evidence type="ECO:0000256" key="5">
    <source>
        <dbReference type="ARBA" id="ARBA00022723"/>
    </source>
</evidence>
<feature type="transmembrane region" description="Helical" evidence="11">
    <location>
        <begin position="188"/>
        <end position="206"/>
    </location>
</feature>
<keyword evidence="3 13" id="KW-0645">Protease</keyword>
<dbReference type="PANTHER" id="PTHR43221:SF2">
    <property type="entry name" value="PROTEASE HTPX HOMOLOG"/>
    <property type="match status" value="1"/>
</dbReference>
<dbReference type="Gene3D" id="3.30.2010.10">
    <property type="entry name" value="Metalloproteases ('zincins'), catalytic domain"/>
    <property type="match status" value="1"/>
</dbReference>
<evidence type="ECO:0000256" key="1">
    <source>
        <dbReference type="ARBA" id="ARBA00001947"/>
    </source>
</evidence>
<evidence type="ECO:0000256" key="7">
    <source>
        <dbReference type="ARBA" id="ARBA00022833"/>
    </source>
</evidence>